<keyword evidence="3" id="KW-1185">Reference proteome</keyword>
<dbReference type="Gramene" id="ONIVA06G05550.1">
    <property type="protein sequence ID" value="ONIVA06G05550.1"/>
    <property type="gene ID" value="ONIVA06G05550"/>
</dbReference>
<organism evidence="2">
    <name type="scientific">Oryza nivara</name>
    <name type="common">Indian wild rice</name>
    <name type="synonym">Oryza sativa f. spontanea</name>
    <dbReference type="NCBI Taxonomy" id="4536"/>
    <lineage>
        <taxon>Eukaryota</taxon>
        <taxon>Viridiplantae</taxon>
        <taxon>Streptophyta</taxon>
        <taxon>Embryophyta</taxon>
        <taxon>Tracheophyta</taxon>
        <taxon>Spermatophyta</taxon>
        <taxon>Magnoliopsida</taxon>
        <taxon>Liliopsida</taxon>
        <taxon>Poales</taxon>
        <taxon>Poaceae</taxon>
        <taxon>BOP clade</taxon>
        <taxon>Oryzoideae</taxon>
        <taxon>Oryzeae</taxon>
        <taxon>Oryzinae</taxon>
        <taxon>Oryza</taxon>
    </lineage>
</organism>
<sequence length="446" mass="49472">MGPSIAIRSKWAGHNIPLGSAQMMRMPLELRHGPRSSSAPGDGEERRPPPSRRIWGTPLPPLPMAAAVPVPWSPESEFDGAEEAPSGARCRKESPHAAAALITVQMMPEWKDSRFDERIGAAPTMRTWCRINHLEALEARTMEFRDKPEYSSPLADADTSFTFLVIGCNGRSVSVGESKLLHRCWPSGSMTIRFPLLRSSARSARVAVVLSRRAKVPSFWKVSLEPFPFTGASRFAVQATVFSDDLENQMEKNPQEKSPLGDTRMVVVSSWVEMDERLAMKAWVEMDERLARKGSRQQAAGSSSREHEKEITVAKMQKRLMSTTPNGPDIIPHLDQPIAPLSPYCRRNESAVNHSSSSWRRRSRGRWCPGVAGGGAERPRARLCAAAAGERAARILLPGGGGTARRGEPFAMIKISKVSDKYTYDEYYYSLHFTIQQNPAAMIDPH</sequence>
<evidence type="ECO:0000313" key="2">
    <source>
        <dbReference type="EnsemblPlants" id="ONIVA06G05550.1"/>
    </source>
</evidence>
<dbReference type="Proteomes" id="UP000006591">
    <property type="component" value="Chromosome 6"/>
</dbReference>
<accession>A0A0E0HLL4</accession>
<evidence type="ECO:0000313" key="3">
    <source>
        <dbReference type="Proteomes" id="UP000006591"/>
    </source>
</evidence>
<reference evidence="2" key="2">
    <citation type="submission" date="2018-04" db="EMBL/GenBank/DDBJ databases">
        <title>OnivRS2 (Oryza nivara Reference Sequence Version 2).</title>
        <authorList>
            <person name="Zhang J."/>
            <person name="Kudrna D."/>
            <person name="Lee S."/>
            <person name="Talag J."/>
            <person name="Rajasekar S."/>
            <person name="Welchert J."/>
            <person name="Hsing Y.-I."/>
            <person name="Wing R.A."/>
        </authorList>
    </citation>
    <scope>NUCLEOTIDE SEQUENCE [LARGE SCALE GENOMIC DNA]</scope>
    <source>
        <strain evidence="2">SL10</strain>
    </source>
</reference>
<feature type="region of interest" description="Disordered" evidence="1">
    <location>
        <begin position="25"/>
        <end position="60"/>
    </location>
</feature>
<evidence type="ECO:0000256" key="1">
    <source>
        <dbReference type="SAM" id="MobiDB-lite"/>
    </source>
</evidence>
<name>A0A0E0HLL4_ORYNI</name>
<dbReference type="AlphaFoldDB" id="A0A0E0HLL4"/>
<dbReference type="EnsemblPlants" id="ONIVA06G05550.1">
    <property type="protein sequence ID" value="ONIVA06G05550.1"/>
    <property type="gene ID" value="ONIVA06G05550"/>
</dbReference>
<reference evidence="2" key="1">
    <citation type="submission" date="2015-04" db="UniProtKB">
        <authorList>
            <consortium name="EnsemblPlants"/>
        </authorList>
    </citation>
    <scope>IDENTIFICATION</scope>
    <source>
        <strain evidence="2">SL10</strain>
    </source>
</reference>
<dbReference type="HOGENOM" id="CLU_049817_0_0_1"/>
<protein>
    <submittedName>
        <fullName evidence="2">Uncharacterized protein</fullName>
    </submittedName>
</protein>
<proteinExistence type="predicted"/>